<sequence>MNLPAGSLLAQAAPVAARAGAAARSRAVTAAGLARTGGARALRLIGERPKSAVAVAAAVPLLAAAVTFWVMERQIRRIYADADLLGGLARAYAQESAPPDPYDEDASTSE</sequence>
<accession>A0A3A4AE65</accession>
<keyword evidence="1" id="KW-0812">Transmembrane</keyword>
<evidence type="ECO:0000313" key="2">
    <source>
        <dbReference type="EMBL" id="RJL23933.1"/>
    </source>
</evidence>
<keyword evidence="1" id="KW-1133">Transmembrane helix</keyword>
<dbReference type="Proteomes" id="UP000265768">
    <property type="component" value="Unassembled WGS sequence"/>
</dbReference>
<gene>
    <name evidence="2" type="ORF">D5H75_31340</name>
</gene>
<keyword evidence="3" id="KW-1185">Reference proteome</keyword>
<evidence type="ECO:0000256" key="1">
    <source>
        <dbReference type="SAM" id="Phobius"/>
    </source>
</evidence>
<organism evidence="2 3">
    <name type="scientific">Bailinhaonella thermotolerans</name>
    <dbReference type="NCBI Taxonomy" id="1070861"/>
    <lineage>
        <taxon>Bacteria</taxon>
        <taxon>Bacillati</taxon>
        <taxon>Actinomycetota</taxon>
        <taxon>Actinomycetes</taxon>
        <taxon>Streptosporangiales</taxon>
        <taxon>Streptosporangiaceae</taxon>
        <taxon>Bailinhaonella</taxon>
    </lineage>
</organism>
<proteinExistence type="predicted"/>
<feature type="transmembrane region" description="Helical" evidence="1">
    <location>
        <begin position="51"/>
        <end position="71"/>
    </location>
</feature>
<evidence type="ECO:0000313" key="3">
    <source>
        <dbReference type="Proteomes" id="UP000265768"/>
    </source>
</evidence>
<dbReference type="EMBL" id="QZEY01000017">
    <property type="protein sequence ID" value="RJL23933.1"/>
    <property type="molecule type" value="Genomic_DNA"/>
</dbReference>
<dbReference type="AlphaFoldDB" id="A0A3A4AE65"/>
<dbReference type="RefSeq" id="WP_119930188.1">
    <property type="nucleotide sequence ID" value="NZ_QZEY01000017.1"/>
</dbReference>
<name>A0A3A4AE65_9ACTN</name>
<comment type="caution">
    <text evidence="2">The sequence shown here is derived from an EMBL/GenBank/DDBJ whole genome shotgun (WGS) entry which is preliminary data.</text>
</comment>
<keyword evidence="1" id="KW-0472">Membrane</keyword>
<protein>
    <submittedName>
        <fullName evidence="2">Uncharacterized protein</fullName>
    </submittedName>
</protein>
<reference evidence="2 3" key="1">
    <citation type="submission" date="2018-09" db="EMBL/GenBank/DDBJ databases">
        <title>YIM 75507 draft genome.</title>
        <authorList>
            <person name="Tang S."/>
            <person name="Feng Y."/>
        </authorList>
    </citation>
    <scope>NUCLEOTIDE SEQUENCE [LARGE SCALE GENOMIC DNA]</scope>
    <source>
        <strain evidence="2 3">YIM 75507</strain>
    </source>
</reference>